<dbReference type="WBParaSite" id="MBELARI_LOCUS14031">
    <property type="protein sequence ID" value="MBELARI_LOCUS14031"/>
    <property type="gene ID" value="MBELARI_LOCUS14031"/>
</dbReference>
<feature type="region of interest" description="Disordered" evidence="1">
    <location>
        <begin position="225"/>
        <end position="264"/>
    </location>
</feature>
<reference evidence="3" key="1">
    <citation type="submission" date="2024-02" db="UniProtKB">
        <authorList>
            <consortium name="WormBaseParasite"/>
        </authorList>
    </citation>
    <scope>IDENTIFICATION</scope>
</reference>
<sequence length="408" mass="44414">MSSARFIPSSYCHEVCEKPAPRPPAAPIVEEDPIEEEEEEMASTLSAPPRMVMTRVPSTTSQPAPPPRVMQIRPEPIYSSYAQGAVIPPAYYMQYRQPERVAPSTPIARTAVEQPSTPNVHVHDDETCPYRQHVTPQKIAATPRRRSTNNAPPPHQIPQMLEAAEGYTYEPSSYALGQLNEQLARAPAAHPLGAKKSIYAPVEQEIDAGAPPSTPSYVQTTMETTQPHSSQANAQLGAHKHTPIQAPEASTPRGVHFAPSQAQPAYPQETIAKTHKMIAAMSAYVGGVPNDLMAAYQTENLPSAYRQKTYKGTNYLNQQSGGPSDYHFQHQPSPQASTVTADIQDDESASRSGMVPAGGQDAALNMDQMGMALDEIYSQLPGHAFAPLNMPPCSEYQFDQLQDLASCF</sequence>
<organism evidence="2 3">
    <name type="scientific">Mesorhabditis belari</name>
    <dbReference type="NCBI Taxonomy" id="2138241"/>
    <lineage>
        <taxon>Eukaryota</taxon>
        <taxon>Metazoa</taxon>
        <taxon>Ecdysozoa</taxon>
        <taxon>Nematoda</taxon>
        <taxon>Chromadorea</taxon>
        <taxon>Rhabditida</taxon>
        <taxon>Rhabditina</taxon>
        <taxon>Rhabditomorpha</taxon>
        <taxon>Rhabditoidea</taxon>
        <taxon>Rhabditidae</taxon>
        <taxon>Mesorhabditinae</taxon>
        <taxon>Mesorhabditis</taxon>
    </lineage>
</organism>
<evidence type="ECO:0000256" key="1">
    <source>
        <dbReference type="SAM" id="MobiDB-lite"/>
    </source>
</evidence>
<feature type="compositionally biased region" description="Polar residues" evidence="1">
    <location>
        <begin position="225"/>
        <end position="234"/>
    </location>
</feature>
<evidence type="ECO:0000313" key="3">
    <source>
        <dbReference type="WBParaSite" id="MBELARI_LOCUS14031"/>
    </source>
</evidence>
<feature type="compositionally biased region" description="Polar residues" evidence="1">
    <location>
        <begin position="330"/>
        <end position="341"/>
    </location>
</feature>
<proteinExistence type="predicted"/>
<dbReference type="Proteomes" id="UP000887575">
    <property type="component" value="Unassembled WGS sequence"/>
</dbReference>
<protein>
    <submittedName>
        <fullName evidence="3">Uncharacterized protein</fullName>
    </submittedName>
</protein>
<name>A0AAF3J3K4_9BILA</name>
<evidence type="ECO:0000313" key="2">
    <source>
        <dbReference type="Proteomes" id="UP000887575"/>
    </source>
</evidence>
<dbReference type="AlphaFoldDB" id="A0AAF3J3K4"/>
<feature type="region of interest" description="Disordered" evidence="1">
    <location>
        <begin position="315"/>
        <end position="355"/>
    </location>
</feature>
<accession>A0AAF3J3K4</accession>
<keyword evidence="2" id="KW-1185">Reference proteome</keyword>